<dbReference type="GO" id="GO:0051082">
    <property type="term" value="F:unfolded protein binding"/>
    <property type="evidence" value="ECO:0007669"/>
    <property type="project" value="TreeGrafter"/>
</dbReference>
<dbReference type="PANTHER" id="PTHR21237">
    <property type="entry name" value="GRPE PROTEIN"/>
    <property type="match status" value="1"/>
</dbReference>
<comment type="function">
    <text evidence="7 10 11">Participates actively in the response to hyperosmotic and heat shock by preventing the aggregation of stress-denatured proteins, in association with DnaK and GrpE. It is the nucleotide exchange factor for DnaK and may function as a thermosensor. Unfolded proteins bind initially to DnaJ; upon interaction with the DnaJ-bound protein, DnaK hydrolyzes its bound ATP, resulting in the formation of a stable complex. GrpE releases ADP from DnaK; ATP binding to DnaK triggers the release of the substrate protein, thus completing the reaction cycle. Several rounds of ATP-dependent interactions between DnaJ, DnaK and GrpE are required for fully efficient folding.</text>
</comment>
<dbReference type="RefSeq" id="WP_135869463.1">
    <property type="nucleotide sequence ID" value="NZ_SRSC01000001.1"/>
</dbReference>
<keyword evidence="4 10" id="KW-0963">Cytoplasm</keyword>
<dbReference type="Gene3D" id="2.30.22.10">
    <property type="entry name" value="Head domain of nucleotide exchange factor GrpE"/>
    <property type="match status" value="1"/>
</dbReference>
<evidence type="ECO:0000256" key="1">
    <source>
        <dbReference type="ARBA" id="ARBA00004496"/>
    </source>
</evidence>
<dbReference type="CDD" id="cd00446">
    <property type="entry name" value="GrpE"/>
    <property type="match status" value="1"/>
</dbReference>
<evidence type="ECO:0000256" key="10">
    <source>
        <dbReference type="HAMAP-Rule" id="MF_01151"/>
    </source>
</evidence>
<dbReference type="Proteomes" id="UP000306416">
    <property type="component" value="Unassembled WGS sequence"/>
</dbReference>
<evidence type="ECO:0000256" key="13">
    <source>
        <dbReference type="SAM" id="Coils"/>
    </source>
</evidence>
<dbReference type="Gene3D" id="3.90.20.20">
    <property type="match status" value="1"/>
</dbReference>
<proteinExistence type="inferred from homology"/>
<dbReference type="NCBIfam" id="NF010738">
    <property type="entry name" value="PRK14140.1"/>
    <property type="match status" value="1"/>
</dbReference>
<dbReference type="SUPFAM" id="SSF51064">
    <property type="entry name" value="Head domain of nucleotide exchange factor GrpE"/>
    <property type="match status" value="1"/>
</dbReference>
<evidence type="ECO:0000256" key="7">
    <source>
        <dbReference type="ARBA" id="ARBA00053401"/>
    </source>
</evidence>
<dbReference type="GO" id="GO:0006457">
    <property type="term" value="P:protein folding"/>
    <property type="evidence" value="ECO:0007669"/>
    <property type="project" value="InterPro"/>
</dbReference>
<dbReference type="HAMAP" id="MF_01151">
    <property type="entry name" value="GrpE"/>
    <property type="match status" value="1"/>
</dbReference>
<protein>
    <recommendedName>
        <fullName evidence="8 10">Protein GrpE</fullName>
    </recommendedName>
    <alternativeName>
        <fullName evidence="9 10">HSP-70 cofactor</fullName>
    </alternativeName>
</protein>
<evidence type="ECO:0000256" key="8">
    <source>
        <dbReference type="ARBA" id="ARBA00072274"/>
    </source>
</evidence>
<evidence type="ECO:0000313" key="15">
    <source>
        <dbReference type="EMBL" id="TGU75158.1"/>
    </source>
</evidence>
<reference evidence="15 16" key="1">
    <citation type="submission" date="2019-04" db="EMBL/GenBank/DDBJ databases">
        <title>Geobacter oryzae sp. nov., ferric-reducing bacteria isolated from paddy soil.</title>
        <authorList>
            <person name="Xu Z."/>
            <person name="Masuda Y."/>
            <person name="Itoh H."/>
            <person name="Senoo K."/>
        </authorList>
    </citation>
    <scope>NUCLEOTIDE SEQUENCE [LARGE SCALE GENOMIC DNA]</scope>
    <source>
        <strain evidence="15 16">Red111</strain>
    </source>
</reference>
<dbReference type="GO" id="GO:0000774">
    <property type="term" value="F:adenyl-nucleotide exchange factor activity"/>
    <property type="evidence" value="ECO:0007669"/>
    <property type="project" value="InterPro"/>
</dbReference>
<dbReference type="GO" id="GO:0042803">
    <property type="term" value="F:protein homodimerization activity"/>
    <property type="evidence" value="ECO:0007669"/>
    <property type="project" value="InterPro"/>
</dbReference>
<feature type="compositionally biased region" description="Basic and acidic residues" evidence="14">
    <location>
        <begin position="1"/>
        <end position="21"/>
    </location>
</feature>
<evidence type="ECO:0000256" key="12">
    <source>
        <dbReference type="RuleBase" id="RU004478"/>
    </source>
</evidence>
<comment type="subcellular location">
    <subcellularLocation>
        <location evidence="1 10">Cytoplasm</location>
    </subcellularLocation>
</comment>
<keyword evidence="16" id="KW-1185">Reference proteome</keyword>
<comment type="subunit">
    <text evidence="3 10">Homodimer.</text>
</comment>
<evidence type="ECO:0000256" key="5">
    <source>
        <dbReference type="ARBA" id="ARBA00023016"/>
    </source>
</evidence>
<dbReference type="EMBL" id="SRSC01000001">
    <property type="protein sequence ID" value="TGU75158.1"/>
    <property type="molecule type" value="Genomic_DNA"/>
</dbReference>
<accession>A0A4S1CMU5</accession>
<comment type="similarity">
    <text evidence="2 10 12">Belongs to the GrpE family.</text>
</comment>
<dbReference type="SUPFAM" id="SSF58014">
    <property type="entry name" value="Coiled-coil domain of nucleotide exchange factor GrpE"/>
    <property type="match status" value="1"/>
</dbReference>
<evidence type="ECO:0000256" key="9">
    <source>
        <dbReference type="ARBA" id="ARBA00076414"/>
    </source>
</evidence>
<sequence length="187" mass="21311">MDKKKHDAHQHDKKAEAHSEENVELTQPLSDADRIKELEEALAAKGLESAANWDRYLRERADLENYRKRVQKEKEEILKYGNEQIVLEVLPALDNLERAIDHASEEDPIIEGVRLTLTMLLSTLKKFGVTPIETPQGTPFDSQYHQAMTQVPAPDQEPNTIVNVFQKGYMINDRLLRPAMVTVAVKA</sequence>
<dbReference type="AlphaFoldDB" id="A0A4S1CMU5"/>
<keyword evidence="6 10" id="KW-0143">Chaperone</keyword>
<dbReference type="NCBIfam" id="NF010748">
    <property type="entry name" value="PRK14150.1"/>
    <property type="match status" value="1"/>
</dbReference>
<dbReference type="PROSITE" id="PS01071">
    <property type="entry name" value="GRPE"/>
    <property type="match status" value="1"/>
</dbReference>
<evidence type="ECO:0000256" key="2">
    <source>
        <dbReference type="ARBA" id="ARBA00009054"/>
    </source>
</evidence>
<evidence type="ECO:0000256" key="11">
    <source>
        <dbReference type="RuleBase" id="RU000639"/>
    </source>
</evidence>
<dbReference type="FunFam" id="2.30.22.10:FF:000001">
    <property type="entry name" value="Protein GrpE"/>
    <property type="match status" value="1"/>
</dbReference>
<dbReference type="Pfam" id="PF01025">
    <property type="entry name" value="GrpE"/>
    <property type="match status" value="1"/>
</dbReference>
<dbReference type="InterPro" id="IPR000740">
    <property type="entry name" value="GrpE"/>
</dbReference>
<dbReference type="InterPro" id="IPR013805">
    <property type="entry name" value="GrpE_CC"/>
</dbReference>
<keyword evidence="5 10" id="KW-0346">Stress response</keyword>
<evidence type="ECO:0000256" key="3">
    <source>
        <dbReference type="ARBA" id="ARBA00011738"/>
    </source>
</evidence>
<feature type="region of interest" description="Disordered" evidence="14">
    <location>
        <begin position="1"/>
        <end position="31"/>
    </location>
</feature>
<dbReference type="GO" id="GO:0005829">
    <property type="term" value="C:cytosol"/>
    <property type="evidence" value="ECO:0007669"/>
    <property type="project" value="TreeGrafter"/>
</dbReference>
<evidence type="ECO:0000256" key="14">
    <source>
        <dbReference type="SAM" id="MobiDB-lite"/>
    </source>
</evidence>
<dbReference type="PRINTS" id="PR00773">
    <property type="entry name" value="GRPEPROTEIN"/>
</dbReference>
<dbReference type="InterPro" id="IPR009012">
    <property type="entry name" value="GrpE_head"/>
</dbReference>
<evidence type="ECO:0000256" key="4">
    <source>
        <dbReference type="ARBA" id="ARBA00022490"/>
    </source>
</evidence>
<feature type="coiled-coil region" evidence="13">
    <location>
        <begin position="56"/>
        <end position="83"/>
    </location>
</feature>
<gene>
    <name evidence="10 15" type="primary">grpE</name>
    <name evidence="15" type="ORF">E4633_06825</name>
</gene>
<evidence type="ECO:0000256" key="6">
    <source>
        <dbReference type="ARBA" id="ARBA00023186"/>
    </source>
</evidence>
<dbReference type="NCBIfam" id="NF010755">
    <property type="entry name" value="PRK14158.1"/>
    <property type="match status" value="1"/>
</dbReference>
<evidence type="ECO:0000313" key="16">
    <source>
        <dbReference type="Proteomes" id="UP000306416"/>
    </source>
</evidence>
<keyword evidence="13" id="KW-0175">Coiled coil</keyword>
<name>A0A4S1CMU5_9BACT</name>
<dbReference type="PANTHER" id="PTHR21237:SF23">
    <property type="entry name" value="GRPE PROTEIN HOMOLOG, MITOCHONDRIAL"/>
    <property type="match status" value="1"/>
</dbReference>
<comment type="caution">
    <text evidence="15">The sequence shown here is derived from an EMBL/GenBank/DDBJ whole genome shotgun (WGS) entry which is preliminary data.</text>
</comment>
<organism evidence="15 16">
    <name type="scientific">Geomonas terrae</name>
    <dbReference type="NCBI Taxonomy" id="2562681"/>
    <lineage>
        <taxon>Bacteria</taxon>
        <taxon>Pseudomonadati</taxon>
        <taxon>Thermodesulfobacteriota</taxon>
        <taxon>Desulfuromonadia</taxon>
        <taxon>Geobacterales</taxon>
        <taxon>Geobacteraceae</taxon>
        <taxon>Geomonas</taxon>
    </lineage>
</organism>
<dbReference type="GO" id="GO:0051087">
    <property type="term" value="F:protein-folding chaperone binding"/>
    <property type="evidence" value="ECO:0007669"/>
    <property type="project" value="InterPro"/>
</dbReference>